<dbReference type="InterPro" id="IPR006059">
    <property type="entry name" value="SBP"/>
</dbReference>
<organism evidence="1 2">
    <name type="scientific">Paenibacillus swuensis</name>
    <dbReference type="NCBI Taxonomy" id="1178515"/>
    <lineage>
        <taxon>Bacteria</taxon>
        <taxon>Bacillati</taxon>
        <taxon>Bacillota</taxon>
        <taxon>Bacilli</taxon>
        <taxon>Bacillales</taxon>
        <taxon>Paenibacillaceae</taxon>
        <taxon>Paenibacillus</taxon>
    </lineage>
</organism>
<dbReference type="Gene3D" id="3.40.190.10">
    <property type="entry name" value="Periplasmic binding protein-like II"/>
    <property type="match status" value="2"/>
</dbReference>
<gene>
    <name evidence="1" type="ORF">SY83_13455</name>
</gene>
<keyword evidence="2" id="KW-1185">Reference proteome</keyword>
<dbReference type="PANTHER" id="PTHR43649">
    <property type="entry name" value="ARABINOSE-BINDING PROTEIN-RELATED"/>
    <property type="match status" value="1"/>
</dbReference>
<dbReference type="EMBL" id="CP011388">
    <property type="protein sequence ID" value="ANE47100.1"/>
    <property type="molecule type" value="Genomic_DNA"/>
</dbReference>
<reference evidence="1 2" key="1">
    <citation type="submission" date="2015-01" db="EMBL/GenBank/DDBJ databases">
        <title>Paenibacillus swuensis/DY6/whole genome sequencing.</title>
        <authorList>
            <person name="Kim M.K."/>
            <person name="Srinivasan S."/>
            <person name="Lee J.-J."/>
        </authorList>
    </citation>
    <scope>NUCLEOTIDE SEQUENCE [LARGE SCALE GENOMIC DNA]</scope>
    <source>
        <strain evidence="1 2">DY6</strain>
    </source>
</reference>
<protein>
    <recommendedName>
        <fullName evidence="3">ABC transporter substrate-binding protein</fullName>
    </recommendedName>
</protein>
<dbReference type="SUPFAM" id="SSF53850">
    <property type="entry name" value="Periplasmic binding protein-like II"/>
    <property type="match status" value="1"/>
</dbReference>
<dbReference type="STRING" id="1178515.SY83_13455"/>
<dbReference type="PATRIC" id="fig|1178515.4.peg.2698"/>
<accession>A0A172TJB1</accession>
<dbReference type="Pfam" id="PF01547">
    <property type="entry name" value="SBP_bac_1"/>
    <property type="match status" value="1"/>
</dbReference>
<evidence type="ECO:0000313" key="1">
    <source>
        <dbReference type="EMBL" id="ANE47100.1"/>
    </source>
</evidence>
<proteinExistence type="predicted"/>
<evidence type="ECO:0000313" key="2">
    <source>
        <dbReference type="Proteomes" id="UP000076927"/>
    </source>
</evidence>
<name>A0A172TJB1_9BACL</name>
<dbReference type="Proteomes" id="UP000076927">
    <property type="component" value="Chromosome"/>
</dbReference>
<evidence type="ECO:0008006" key="3">
    <source>
        <dbReference type="Google" id="ProtNLM"/>
    </source>
</evidence>
<dbReference type="KEGG" id="pswu:SY83_13455"/>
<dbReference type="AlphaFoldDB" id="A0A172TJB1"/>
<sequence length="434" mass="48127">MFMACSLLVINACSSNNGSNTPAMTESSEKTETGAAAEKKVTGDITVTYMKSGTYDLAAEELAGKMKDKGINATVASFPWVDLRQKNTNDLITASGNYDVMSGSYYLADVYSYFSPLKEYIDRDGFGDTLTEGLMEKSEHVDGEPIGIPYGADALGLMYRKDLFEQAGLELPKTWDEFQNALKVLDEKFSKDGIVAYVGGGVTDIPYVFMSRYAGKFINKDGKYELNPELSLEAIRIGMEDYKLGPKNITGMSGDEANAMFINGKAAVLEGWPSFVRVNADDAEKSAIEGKWAVAPYPEPGLVLLSLWQMYLPKESKNKDAAWEWMKNFASEENDKHYFETYGISPIYKSTYEDQDLMTKYGHYFPGVFANLKRAQNPPFSGEAQDFMTATLGDIFSGKLTPEKGIETINEKWKTLEVPASLMESAKRNNQIAD</sequence>
<dbReference type="PANTHER" id="PTHR43649:SF12">
    <property type="entry name" value="DIACETYLCHITOBIOSE BINDING PROTEIN DASA"/>
    <property type="match status" value="1"/>
</dbReference>
<dbReference type="InterPro" id="IPR050490">
    <property type="entry name" value="Bact_solute-bd_prot1"/>
</dbReference>